<name>A0AA48QW70_9TREE</name>
<dbReference type="GeneID" id="85495943"/>
<dbReference type="RefSeq" id="XP_060457338.1">
    <property type="nucleotide sequence ID" value="XM_060600778.1"/>
</dbReference>
<sequence>MKRTDIHHVAFHIERAAVMLSVPESTTVASLRAQIVPALATLARSNLPSAPPSSPDDIQLWEDREAEGAQGIRVCDEGSIKSLGWGRWKRLIRDESGSFAEPSYTIPDPMDGDEQGV</sequence>
<dbReference type="EMBL" id="AP028215">
    <property type="protein sequence ID" value="BEI92073.1"/>
    <property type="molecule type" value="Genomic_DNA"/>
</dbReference>
<gene>
    <name evidence="1" type="ORF">CcaverHIS019_0408930</name>
</gene>
<evidence type="ECO:0000313" key="1">
    <source>
        <dbReference type="EMBL" id="BEI92073.1"/>
    </source>
</evidence>
<organism evidence="1 2">
    <name type="scientific">Cutaneotrichosporon cavernicola</name>
    <dbReference type="NCBI Taxonomy" id="279322"/>
    <lineage>
        <taxon>Eukaryota</taxon>
        <taxon>Fungi</taxon>
        <taxon>Dikarya</taxon>
        <taxon>Basidiomycota</taxon>
        <taxon>Agaricomycotina</taxon>
        <taxon>Tremellomycetes</taxon>
        <taxon>Trichosporonales</taxon>
        <taxon>Trichosporonaceae</taxon>
        <taxon>Cutaneotrichosporon</taxon>
    </lineage>
</organism>
<proteinExistence type="predicted"/>
<evidence type="ECO:0000313" key="2">
    <source>
        <dbReference type="Proteomes" id="UP001233271"/>
    </source>
</evidence>
<dbReference type="KEGG" id="ccac:CcaHIS019_0408930"/>
<keyword evidence="2" id="KW-1185">Reference proteome</keyword>
<accession>A0AA48QW70</accession>
<dbReference type="AlphaFoldDB" id="A0AA48QW70"/>
<dbReference type="Proteomes" id="UP001233271">
    <property type="component" value="Chromosome 4"/>
</dbReference>
<protein>
    <submittedName>
        <fullName evidence="1">Uncharacterized protein</fullName>
    </submittedName>
</protein>
<reference evidence="1" key="1">
    <citation type="journal article" date="2023" name="BMC Genomics">
        <title>Chromosome-level genome assemblies of Cutaneotrichosporon spp. (Trichosporonales, Basidiomycota) reveal imbalanced evolution between nucleotide sequences and chromosome synteny.</title>
        <authorList>
            <person name="Kobayashi Y."/>
            <person name="Kayamori A."/>
            <person name="Aoki K."/>
            <person name="Shiwa Y."/>
            <person name="Matsutani M."/>
            <person name="Fujita N."/>
            <person name="Sugita T."/>
            <person name="Iwasaki W."/>
            <person name="Tanaka N."/>
            <person name="Takashima M."/>
        </authorList>
    </citation>
    <scope>NUCLEOTIDE SEQUENCE</scope>
    <source>
        <strain evidence="1">HIS019</strain>
    </source>
</reference>